<comment type="function">
    <text evidence="5">Methylates the class 1 translation termination release factors RF1/PrfA and RF2/PrfB on the glutamine residue of the universally conserved GGQ motif.</text>
</comment>
<evidence type="ECO:0000313" key="8">
    <source>
        <dbReference type="EMBL" id="RBP62588.1"/>
    </source>
</evidence>
<accession>A0A366I515</accession>
<feature type="binding site" evidence="5">
    <location>
        <begin position="186"/>
        <end position="189"/>
    </location>
    <ligand>
        <name>substrate</name>
    </ligand>
</feature>
<evidence type="ECO:0000256" key="3">
    <source>
        <dbReference type="ARBA" id="ARBA00022691"/>
    </source>
</evidence>
<evidence type="ECO:0000256" key="5">
    <source>
        <dbReference type="HAMAP-Rule" id="MF_02126"/>
    </source>
</evidence>
<feature type="domain" description="Release factor glutamine methyltransferase N-terminal" evidence="7">
    <location>
        <begin position="5"/>
        <end position="75"/>
    </location>
</feature>
<dbReference type="Pfam" id="PF05175">
    <property type="entry name" value="MTS"/>
    <property type="match status" value="1"/>
</dbReference>
<dbReference type="InterPro" id="IPR019874">
    <property type="entry name" value="RF_methyltr_PrmC"/>
</dbReference>
<dbReference type="Gene3D" id="1.10.8.10">
    <property type="entry name" value="DNA helicase RuvA subunit, C-terminal domain"/>
    <property type="match status" value="1"/>
</dbReference>
<comment type="similarity">
    <text evidence="5">Belongs to the protein N5-glutamine methyltransferase family. PrmC subfamily.</text>
</comment>
<dbReference type="PANTHER" id="PTHR18895">
    <property type="entry name" value="HEMK METHYLTRANSFERASE"/>
    <property type="match status" value="1"/>
</dbReference>
<dbReference type="NCBIfam" id="TIGR00536">
    <property type="entry name" value="hemK_fam"/>
    <property type="match status" value="1"/>
</dbReference>
<dbReference type="EMBL" id="QNRX01000011">
    <property type="protein sequence ID" value="RBP62588.1"/>
    <property type="molecule type" value="Genomic_DNA"/>
</dbReference>
<comment type="caution">
    <text evidence="8">The sequence shown here is derived from an EMBL/GenBank/DDBJ whole genome shotgun (WGS) entry which is preliminary data.</text>
</comment>
<gene>
    <name evidence="5" type="primary">prmC</name>
    <name evidence="8" type="ORF">DES36_11118</name>
</gene>
<keyword evidence="1 5" id="KW-0489">Methyltransferase</keyword>
<dbReference type="SUPFAM" id="SSF53335">
    <property type="entry name" value="S-adenosyl-L-methionine-dependent methyltransferases"/>
    <property type="match status" value="1"/>
</dbReference>
<keyword evidence="9" id="KW-1185">Reference proteome</keyword>
<dbReference type="RefSeq" id="WP_113920911.1">
    <property type="nucleotide sequence ID" value="NZ_CALNCS010000061.1"/>
</dbReference>
<feature type="binding site" evidence="5">
    <location>
        <position position="144"/>
    </location>
    <ligand>
        <name>S-adenosyl-L-methionine</name>
        <dbReference type="ChEBI" id="CHEBI:59789"/>
    </ligand>
</feature>
<reference evidence="8 9" key="1">
    <citation type="submission" date="2018-06" db="EMBL/GenBank/DDBJ databases">
        <title>Genomic Encyclopedia of Type Strains, Phase IV (KMG-IV): sequencing the most valuable type-strain genomes for metagenomic binning, comparative biology and taxonomic classification.</title>
        <authorList>
            <person name="Goeker M."/>
        </authorList>
    </citation>
    <scope>NUCLEOTIDE SEQUENCE [LARGE SCALE GENOMIC DNA]</scope>
    <source>
        <strain evidence="8 9">DSM 22112</strain>
    </source>
</reference>
<dbReference type="FunFam" id="3.40.50.150:FF:000053">
    <property type="entry name" value="Release factor glutamine methyltransferase"/>
    <property type="match status" value="1"/>
</dbReference>
<sequence length="285" mass="32106">MKISQILNKAVLQLKECNKPSPRLDAEVILANLLEVERLYFILHKDQDIQEDLVEEYKQLIGRRCKGEPVAYIVGHQEFMGLDFIVNKKVLIPRPDTEILVEYVVEYIKQREEDVNILDIGCGSGAIGLSIASQFPKSQVTLVDISPEALELAKENARKLNIKNGQFVLSDCFESISDKYHIIVSNPPYIPAKDIEDLQIEVSTYEPRGALDGGIDGLDFYRRIATEAKEYLLKGSLLAFEIGYNQGNAVIEILKENDYKHVKKLKDLGGNDRIVVGELKTGSKK</sequence>
<evidence type="ECO:0000256" key="1">
    <source>
        <dbReference type="ARBA" id="ARBA00022603"/>
    </source>
</evidence>
<dbReference type="Proteomes" id="UP000253490">
    <property type="component" value="Unassembled WGS sequence"/>
</dbReference>
<keyword evidence="3 5" id="KW-0949">S-adenosyl-L-methionine</keyword>
<dbReference type="InterPro" id="IPR004556">
    <property type="entry name" value="HemK-like"/>
</dbReference>
<feature type="binding site" evidence="5">
    <location>
        <position position="186"/>
    </location>
    <ligand>
        <name>S-adenosyl-L-methionine</name>
        <dbReference type="ChEBI" id="CHEBI:59789"/>
    </ligand>
</feature>
<protein>
    <recommendedName>
        <fullName evidence="5">Release factor glutamine methyltransferase</fullName>
        <shortName evidence="5">RF MTase</shortName>
        <ecNumber evidence="5">2.1.1.297</ecNumber>
    </recommendedName>
    <alternativeName>
        <fullName evidence="5">N5-glutamine methyltransferase PrmC</fullName>
    </alternativeName>
    <alternativeName>
        <fullName evidence="5">Protein-(glutamine-N5) MTase PrmC</fullName>
    </alternativeName>
    <alternativeName>
        <fullName evidence="5">Protein-glutamine N-methyltransferase PrmC</fullName>
    </alternativeName>
</protein>
<dbReference type="EC" id="2.1.1.297" evidence="5"/>
<dbReference type="Pfam" id="PF17827">
    <property type="entry name" value="PrmC_N"/>
    <property type="match status" value="1"/>
</dbReference>
<evidence type="ECO:0000313" key="9">
    <source>
        <dbReference type="Proteomes" id="UP000253490"/>
    </source>
</evidence>
<feature type="domain" description="Methyltransferase small" evidence="6">
    <location>
        <begin position="106"/>
        <end position="194"/>
    </location>
</feature>
<dbReference type="PANTHER" id="PTHR18895:SF74">
    <property type="entry name" value="MTRF1L RELEASE FACTOR GLUTAMINE METHYLTRANSFERASE"/>
    <property type="match status" value="1"/>
</dbReference>
<feature type="binding site" evidence="5">
    <location>
        <begin position="121"/>
        <end position="125"/>
    </location>
    <ligand>
        <name>S-adenosyl-L-methionine</name>
        <dbReference type="ChEBI" id="CHEBI:59789"/>
    </ligand>
</feature>
<keyword evidence="2 5" id="KW-0808">Transferase</keyword>
<dbReference type="GO" id="GO:0003676">
    <property type="term" value="F:nucleic acid binding"/>
    <property type="evidence" value="ECO:0007669"/>
    <property type="project" value="InterPro"/>
</dbReference>
<dbReference type="HAMAP" id="MF_02126">
    <property type="entry name" value="RF_methyltr_PrmC"/>
    <property type="match status" value="1"/>
</dbReference>
<comment type="catalytic activity">
    <reaction evidence="4 5">
        <text>L-glutaminyl-[peptide chain release factor] + S-adenosyl-L-methionine = N(5)-methyl-L-glutaminyl-[peptide chain release factor] + S-adenosyl-L-homocysteine + H(+)</text>
        <dbReference type="Rhea" id="RHEA:42896"/>
        <dbReference type="Rhea" id="RHEA-COMP:10271"/>
        <dbReference type="Rhea" id="RHEA-COMP:10272"/>
        <dbReference type="ChEBI" id="CHEBI:15378"/>
        <dbReference type="ChEBI" id="CHEBI:30011"/>
        <dbReference type="ChEBI" id="CHEBI:57856"/>
        <dbReference type="ChEBI" id="CHEBI:59789"/>
        <dbReference type="ChEBI" id="CHEBI:61891"/>
        <dbReference type="EC" id="2.1.1.297"/>
    </reaction>
</comment>
<organism evidence="8 9">
    <name type="scientific">Alkalibaculum bacchi</name>
    <dbReference type="NCBI Taxonomy" id="645887"/>
    <lineage>
        <taxon>Bacteria</taxon>
        <taxon>Bacillati</taxon>
        <taxon>Bacillota</taxon>
        <taxon>Clostridia</taxon>
        <taxon>Eubacteriales</taxon>
        <taxon>Eubacteriaceae</taxon>
        <taxon>Alkalibaculum</taxon>
    </lineage>
</organism>
<evidence type="ECO:0000259" key="6">
    <source>
        <dbReference type="Pfam" id="PF05175"/>
    </source>
</evidence>
<dbReference type="InterPro" id="IPR002052">
    <property type="entry name" value="DNA_methylase_N6_adenine_CS"/>
</dbReference>
<comment type="caution">
    <text evidence="5">Lacks conserved residue(s) required for the propagation of feature annotation.</text>
</comment>
<name>A0A366I515_9FIRM</name>
<dbReference type="InterPro" id="IPR007848">
    <property type="entry name" value="Small_mtfrase_dom"/>
</dbReference>
<dbReference type="AlphaFoldDB" id="A0A366I515"/>
<dbReference type="OrthoDB" id="9800643at2"/>
<dbReference type="GO" id="GO:0102559">
    <property type="term" value="F:peptide chain release factor N(5)-glutamine methyltransferase activity"/>
    <property type="evidence" value="ECO:0007669"/>
    <property type="project" value="UniProtKB-EC"/>
</dbReference>
<evidence type="ECO:0000256" key="2">
    <source>
        <dbReference type="ARBA" id="ARBA00022679"/>
    </source>
</evidence>
<evidence type="ECO:0000256" key="4">
    <source>
        <dbReference type="ARBA" id="ARBA00048391"/>
    </source>
</evidence>
<dbReference type="NCBIfam" id="TIGR03534">
    <property type="entry name" value="RF_mod_PrmC"/>
    <property type="match status" value="1"/>
</dbReference>
<dbReference type="InterPro" id="IPR040758">
    <property type="entry name" value="PrmC_N"/>
</dbReference>
<dbReference type="PROSITE" id="PS00092">
    <property type="entry name" value="N6_MTASE"/>
    <property type="match status" value="1"/>
</dbReference>
<proteinExistence type="inferred from homology"/>
<dbReference type="Gene3D" id="3.40.50.150">
    <property type="entry name" value="Vaccinia Virus protein VP39"/>
    <property type="match status" value="1"/>
</dbReference>
<dbReference type="InterPro" id="IPR050320">
    <property type="entry name" value="N5-glutamine_MTase"/>
</dbReference>
<dbReference type="CDD" id="cd02440">
    <property type="entry name" value="AdoMet_MTases"/>
    <property type="match status" value="1"/>
</dbReference>
<dbReference type="GO" id="GO:0032259">
    <property type="term" value="P:methylation"/>
    <property type="evidence" value="ECO:0007669"/>
    <property type="project" value="UniProtKB-KW"/>
</dbReference>
<evidence type="ECO:0000259" key="7">
    <source>
        <dbReference type="Pfam" id="PF17827"/>
    </source>
</evidence>
<dbReference type="InterPro" id="IPR029063">
    <property type="entry name" value="SAM-dependent_MTases_sf"/>
</dbReference>